<dbReference type="EMBL" id="MU620932">
    <property type="protein sequence ID" value="KAI8578151.1"/>
    <property type="molecule type" value="Genomic_DNA"/>
</dbReference>
<keyword evidence="2" id="KW-1185">Reference proteome</keyword>
<dbReference type="AlphaFoldDB" id="A0AAD5E689"/>
<gene>
    <name evidence="1" type="ORF">K450DRAFT_248352</name>
</gene>
<dbReference type="GeneID" id="75915563"/>
<dbReference type="RefSeq" id="XP_051443155.1">
    <property type="nucleotide sequence ID" value="XM_051590219.1"/>
</dbReference>
<comment type="caution">
    <text evidence="1">The sequence shown here is derived from an EMBL/GenBank/DDBJ whole genome shotgun (WGS) entry which is preliminary data.</text>
</comment>
<name>A0AAD5E689_UMBRA</name>
<reference evidence="1" key="2">
    <citation type="journal article" date="2022" name="Proc. Natl. Acad. Sci. U.S.A.">
        <title>Diploid-dominant life cycles characterize the early evolution of Fungi.</title>
        <authorList>
            <person name="Amses K.R."/>
            <person name="Simmons D.R."/>
            <person name="Longcore J.E."/>
            <person name="Mondo S.J."/>
            <person name="Seto K."/>
            <person name="Jeronimo G.H."/>
            <person name="Bonds A.E."/>
            <person name="Quandt C.A."/>
            <person name="Davis W.J."/>
            <person name="Chang Y."/>
            <person name="Federici B.A."/>
            <person name="Kuo A."/>
            <person name="LaButti K."/>
            <person name="Pangilinan J."/>
            <person name="Andreopoulos W."/>
            <person name="Tritt A."/>
            <person name="Riley R."/>
            <person name="Hundley H."/>
            <person name="Johnson J."/>
            <person name="Lipzen A."/>
            <person name="Barry K."/>
            <person name="Lang B.F."/>
            <person name="Cuomo C.A."/>
            <person name="Buchler N.E."/>
            <person name="Grigoriev I.V."/>
            <person name="Spatafora J.W."/>
            <person name="Stajich J.E."/>
            <person name="James T.Y."/>
        </authorList>
    </citation>
    <scope>NUCLEOTIDE SEQUENCE</scope>
    <source>
        <strain evidence="1">AG</strain>
    </source>
</reference>
<evidence type="ECO:0000313" key="1">
    <source>
        <dbReference type="EMBL" id="KAI8578151.1"/>
    </source>
</evidence>
<reference evidence="1" key="1">
    <citation type="submission" date="2021-06" db="EMBL/GenBank/DDBJ databases">
        <authorList>
            <consortium name="DOE Joint Genome Institute"/>
            <person name="Mondo S.J."/>
            <person name="Amses K.R."/>
            <person name="Simmons D.R."/>
            <person name="Longcore J.E."/>
            <person name="Seto K."/>
            <person name="Alves G.H."/>
            <person name="Bonds A.E."/>
            <person name="Quandt C.A."/>
            <person name="Davis W.J."/>
            <person name="Chang Y."/>
            <person name="Letcher P.M."/>
            <person name="Powell M.J."/>
            <person name="Kuo A."/>
            <person name="Labutti K."/>
            <person name="Pangilinan J."/>
            <person name="Andreopoulos W."/>
            <person name="Tritt A."/>
            <person name="Riley R."/>
            <person name="Hundley H."/>
            <person name="Johnson J."/>
            <person name="Lipzen A."/>
            <person name="Barry K."/>
            <person name="Berbee M.L."/>
            <person name="Buchler N.E."/>
            <person name="Grigoriev I.V."/>
            <person name="Spatafora J.W."/>
            <person name="Stajich J.E."/>
            <person name="James T.Y."/>
        </authorList>
    </citation>
    <scope>NUCLEOTIDE SEQUENCE</scope>
    <source>
        <strain evidence="1">AG</strain>
    </source>
</reference>
<sequence>MLAVPSLPITAAWAPLFAGYSLYLTSRVVRTRIGAKVSIGDGTLEELTCLQKGRRIAGCQ</sequence>
<accession>A0AAD5E689</accession>
<dbReference type="Proteomes" id="UP001206595">
    <property type="component" value="Unassembled WGS sequence"/>
</dbReference>
<proteinExistence type="predicted"/>
<evidence type="ECO:0000313" key="2">
    <source>
        <dbReference type="Proteomes" id="UP001206595"/>
    </source>
</evidence>
<protein>
    <submittedName>
        <fullName evidence="1">Uncharacterized protein</fullName>
    </submittedName>
</protein>
<organism evidence="1 2">
    <name type="scientific">Umbelopsis ramanniana AG</name>
    <dbReference type="NCBI Taxonomy" id="1314678"/>
    <lineage>
        <taxon>Eukaryota</taxon>
        <taxon>Fungi</taxon>
        <taxon>Fungi incertae sedis</taxon>
        <taxon>Mucoromycota</taxon>
        <taxon>Mucoromycotina</taxon>
        <taxon>Umbelopsidomycetes</taxon>
        <taxon>Umbelopsidales</taxon>
        <taxon>Umbelopsidaceae</taxon>
        <taxon>Umbelopsis</taxon>
    </lineage>
</organism>